<evidence type="ECO:0000313" key="3">
    <source>
        <dbReference type="Proteomes" id="UP000178532"/>
    </source>
</evidence>
<evidence type="ECO:0000313" key="2">
    <source>
        <dbReference type="EMBL" id="OGG62936.1"/>
    </source>
</evidence>
<keyword evidence="1" id="KW-0472">Membrane</keyword>
<gene>
    <name evidence="2" type="ORF">A3C19_02365</name>
</gene>
<dbReference type="AlphaFoldDB" id="A0A1F6DNG2"/>
<accession>A0A1F6DNG2</accession>
<organism evidence="2 3">
    <name type="scientific">Candidatus Kaiserbacteria bacterium RIFCSPHIGHO2_02_FULL_54_22</name>
    <dbReference type="NCBI Taxonomy" id="1798495"/>
    <lineage>
        <taxon>Bacteria</taxon>
        <taxon>Candidatus Kaiseribacteriota</taxon>
    </lineage>
</organism>
<proteinExistence type="predicted"/>
<reference evidence="2 3" key="1">
    <citation type="journal article" date="2016" name="Nat. Commun.">
        <title>Thousands of microbial genomes shed light on interconnected biogeochemical processes in an aquifer system.</title>
        <authorList>
            <person name="Anantharaman K."/>
            <person name="Brown C.T."/>
            <person name="Hug L.A."/>
            <person name="Sharon I."/>
            <person name="Castelle C.J."/>
            <person name="Probst A.J."/>
            <person name="Thomas B.C."/>
            <person name="Singh A."/>
            <person name="Wilkins M.J."/>
            <person name="Karaoz U."/>
            <person name="Brodie E.L."/>
            <person name="Williams K.H."/>
            <person name="Hubbard S.S."/>
            <person name="Banfield J.F."/>
        </authorList>
    </citation>
    <scope>NUCLEOTIDE SEQUENCE [LARGE SCALE GENOMIC DNA]</scope>
</reference>
<sequence length="130" mass="14271">MRTYQRGFIALMSAIIISAVLLITIVSGGFTGWNSRFSVFDSESKDRSAALADACLDTVLLRLAYDATYEGGETILLGDDSCEILAAQNPFGNPRVFPIQAVFNRAYTNVLVTIDIISREIISWEEIATL</sequence>
<name>A0A1F6DNG2_9BACT</name>
<comment type="caution">
    <text evidence="2">The sequence shown here is derived from an EMBL/GenBank/DDBJ whole genome shotgun (WGS) entry which is preliminary data.</text>
</comment>
<keyword evidence="1" id="KW-0812">Transmembrane</keyword>
<feature type="transmembrane region" description="Helical" evidence="1">
    <location>
        <begin position="7"/>
        <end position="33"/>
    </location>
</feature>
<dbReference type="Proteomes" id="UP000178532">
    <property type="component" value="Unassembled WGS sequence"/>
</dbReference>
<dbReference type="STRING" id="1798495.A3C19_02365"/>
<protein>
    <submittedName>
        <fullName evidence="2">Uncharacterized protein</fullName>
    </submittedName>
</protein>
<keyword evidence="1" id="KW-1133">Transmembrane helix</keyword>
<dbReference type="EMBL" id="MFLI01000001">
    <property type="protein sequence ID" value="OGG62936.1"/>
    <property type="molecule type" value="Genomic_DNA"/>
</dbReference>
<evidence type="ECO:0000256" key="1">
    <source>
        <dbReference type="SAM" id="Phobius"/>
    </source>
</evidence>